<dbReference type="InterPro" id="IPR024711">
    <property type="entry name" value="Catalase_clade1/3"/>
</dbReference>
<accession>A0AAV1JW27</accession>
<feature type="binding site" description="axial binding residue" evidence="8">
    <location>
        <position position="364"/>
    </location>
    <ligand>
        <name>heme</name>
        <dbReference type="ChEBI" id="CHEBI:30413"/>
    </ligand>
    <ligandPart>
        <name>Fe</name>
        <dbReference type="ChEBI" id="CHEBI:18248"/>
    </ligandPart>
</feature>
<keyword evidence="5" id="KW-0560">Oxidoreductase</keyword>
<evidence type="ECO:0000256" key="7">
    <source>
        <dbReference type="ARBA" id="ARBA00023324"/>
    </source>
</evidence>
<gene>
    <name evidence="11" type="ORF">LNINA_LOCUS11857</name>
</gene>
<feature type="chain" id="PRO_5043852753" description="Catalase core domain-containing protein" evidence="9">
    <location>
        <begin position="16"/>
        <end position="514"/>
    </location>
</feature>
<evidence type="ECO:0000313" key="12">
    <source>
        <dbReference type="Proteomes" id="UP001497472"/>
    </source>
</evidence>
<comment type="caution">
    <text evidence="11">The sequence shown here is derived from an EMBL/GenBank/DDBJ whole genome shotgun (WGS) entry which is preliminary data.</text>
</comment>
<organism evidence="11 12">
    <name type="scientific">Leptosia nina</name>
    <dbReference type="NCBI Taxonomy" id="320188"/>
    <lineage>
        <taxon>Eukaryota</taxon>
        <taxon>Metazoa</taxon>
        <taxon>Ecdysozoa</taxon>
        <taxon>Arthropoda</taxon>
        <taxon>Hexapoda</taxon>
        <taxon>Insecta</taxon>
        <taxon>Pterygota</taxon>
        <taxon>Neoptera</taxon>
        <taxon>Endopterygota</taxon>
        <taxon>Lepidoptera</taxon>
        <taxon>Glossata</taxon>
        <taxon>Ditrysia</taxon>
        <taxon>Papilionoidea</taxon>
        <taxon>Pieridae</taxon>
        <taxon>Pierinae</taxon>
        <taxon>Leptosia</taxon>
    </lineage>
</organism>
<dbReference type="Proteomes" id="UP001497472">
    <property type="component" value="Unassembled WGS sequence"/>
</dbReference>
<dbReference type="InterPro" id="IPR010582">
    <property type="entry name" value="Catalase_immune_responsive"/>
</dbReference>
<evidence type="ECO:0000313" key="11">
    <source>
        <dbReference type="EMBL" id="CAK1552828.1"/>
    </source>
</evidence>
<dbReference type="GO" id="GO:0005777">
    <property type="term" value="C:peroxisome"/>
    <property type="evidence" value="ECO:0007669"/>
    <property type="project" value="TreeGrafter"/>
</dbReference>
<evidence type="ECO:0000256" key="5">
    <source>
        <dbReference type="ARBA" id="ARBA00023002"/>
    </source>
</evidence>
<dbReference type="Gene3D" id="2.40.180.10">
    <property type="entry name" value="Catalase core domain"/>
    <property type="match status" value="1"/>
</dbReference>
<dbReference type="PROSITE" id="PS00438">
    <property type="entry name" value="CATALASE_2"/>
    <property type="match status" value="1"/>
</dbReference>
<keyword evidence="4 8" id="KW-0479">Metal-binding</keyword>
<dbReference type="SUPFAM" id="SSF56634">
    <property type="entry name" value="Heme-dependent catalase-like"/>
    <property type="match status" value="1"/>
</dbReference>
<dbReference type="InterPro" id="IPR018028">
    <property type="entry name" value="Catalase"/>
</dbReference>
<evidence type="ECO:0000256" key="8">
    <source>
        <dbReference type="PIRSR" id="PIRSR038928-2"/>
    </source>
</evidence>
<dbReference type="EMBL" id="CAVLEF010000163">
    <property type="protein sequence ID" value="CAK1552828.1"/>
    <property type="molecule type" value="Genomic_DNA"/>
</dbReference>
<dbReference type="PIRSF" id="PIRSF038928">
    <property type="entry name" value="Catalase_clade1-3"/>
    <property type="match status" value="1"/>
</dbReference>
<feature type="domain" description="Catalase core" evidence="10">
    <location>
        <begin position="38"/>
        <end position="419"/>
    </location>
</feature>
<comment type="similarity">
    <text evidence="1">Belongs to the catalase family.</text>
</comment>
<protein>
    <recommendedName>
        <fullName evidence="10">Catalase core domain-containing protein</fullName>
    </recommendedName>
</protein>
<name>A0AAV1JW27_9NEOP</name>
<dbReference type="GO" id="GO:0005739">
    <property type="term" value="C:mitochondrion"/>
    <property type="evidence" value="ECO:0007669"/>
    <property type="project" value="TreeGrafter"/>
</dbReference>
<dbReference type="InterPro" id="IPR024708">
    <property type="entry name" value="Catalase_AS"/>
</dbReference>
<dbReference type="SMART" id="SM01060">
    <property type="entry name" value="Catalase"/>
    <property type="match status" value="1"/>
</dbReference>
<dbReference type="GO" id="GO:0004096">
    <property type="term" value="F:catalase activity"/>
    <property type="evidence" value="ECO:0007669"/>
    <property type="project" value="UniProtKB-EC"/>
</dbReference>
<sequence length="514" mass="58447">MFRSIILLIPIVTAAYDDPAQQLVAFKNSTQGPIGIMTTSNGAPVKYKYATGTLNSRLLFHEYFMDSLTHFSRERIPERVVHANGAGAFGFFEVTHDITHICKAKMFESVGKRTPIAIRFSSIFGDRGASDTLRDGRGFAVKFYTEEGNFDIVGLSAPAFVIKDPLFFTTFVRSIKRNPQTDLLDANLMWDFLTLRPESWNTFMRVFGDRGIPVYTNMPGFGIHTYQVVNDAGMSYFIRFHFVPDTEEKTLTSEQARGINSEDADYNKRRLFKAILNGDFPSWTFSIQILSVDDVKNADFDVFDVTKILPQDKYPLHPVGRMVLDRNPDNYFADIEQLAFNPANLVPGILGGLDKLFEARRLSYRDAHYYRLGANFNNIRVNCPFNTKPLTYNRDGHAPVKDNQKYLPNVYPNSFNGPAPVEPWRDFSEPELLHIIEADPNNLDQIKDYYQYTLTDGERKRLLENILSSLVSATQFLQDRAIALFNSIDPDLGYKVASGLALNTTMEMHYLGLK</sequence>
<dbReference type="GO" id="GO:0042542">
    <property type="term" value="P:response to hydrogen peroxide"/>
    <property type="evidence" value="ECO:0007669"/>
    <property type="project" value="TreeGrafter"/>
</dbReference>
<keyword evidence="6 8" id="KW-0408">Iron</keyword>
<comment type="cofactor">
    <cofactor evidence="8">
        <name>heme</name>
        <dbReference type="ChEBI" id="CHEBI:30413"/>
    </cofactor>
</comment>
<dbReference type="InterPro" id="IPR011614">
    <property type="entry name" value="Catalase_core"/>
</dbReference>
<keyword evidence="3 8" id="KW-0349">Heme</keyword>
<feature type="signal peptide" evidence="9">
    <location>
        <begin position="1"/>
        <end position="15"/>
    </location>
</feature>
<keyword evidence="7" id="KW-0376">Hydrogen peroxide</keyword>
<keyword evidence="2" id="KW-0575">Peroxidase</keyword>
<dbReference type="PANTHER" id="PTHR11465">
    <property type="entry name" value="CATALASE"/>
    <property type="match status" value="1"/>
</dbReference>
<dbReference type="Pfam" id="PF00199">
    <property type="entry name" value="Catalase"/>
    <property type="match status" value="1"/>
</dbReference>
<proteinExistence type="inferred from homology"/>
<dbReference type="GO" id="GO:0046872">
    <property type="term" value="F:metal ion binding"/>
    <property type="evidence" value="ECO:0007669"/>
    <property type="project" value="UniProtKB-KW"/>
</dbReference>
<evidence type="ECO:0000259" key="10">
    <source>
        <dbReference type="SMART" id="SM01060"/>
    </source>
</evidence>
<dbReference type="AlphaFoldDB" id="A0AAV1JW27"/>
<evidence type="ECO:0000256" key="4">
    <source>
        <dbReference type="ARBA" id="ARBA00022723"/>
    </source>
</evidence>
<dbReference type="PANTHER" id="PTHR11465:SF9">
    <property type="entry name" value="CATALASE"/>
    <property type="match status" value="1"/>
</dbReference>
<evidence type="ECO:0000256" key="3">
    <source>
        <dbReference type="ARBA" id="ARBA00022617"/>
    </source>
</evidence>
<dbReference type="InterPro" id="IPR020835">
    <property type="entry name" value="Catalase_sf"/>
</dbReference>
<evidence type="ECO:0000256" key="6">
    <source>
        <dbReference type="ARBA" id="ARBA00023004"/>
    </source>
</evidence>
<evidence type="ECO:0000256" key="9">
    <source>
        <dbReference type="SAM" id="SignalP"/>
    </source>
</evidence>
<dbReference type="GO" id="GO:0020037">
    <property type="term" value="F:heme binding"/>
    <property type="evidence" value="ECO:0007669"/>
    <property type="project" value="InterPro"/>
</dbReference>
<evidence type="ECO:0000256" key="2">
    <source>
        <dbReference type="ARBA" id="ARBA00022559"/>
    </source>
</evidence>
<reference evidence="11 12" key="1">
    <citation type="submission" date="2023-11" db="EMBL/GenBank/DDBJ databases">
        <authorList>
            <person name="Okamura Y."/>
        </authorList>
    </citation>
    <scope>NUCLEOTIDE SEQUENCE [LARGE SCALE GENOMIC DNA]</scope>
</reference>
<dbReference type="PRINTS" id="PR00067">
    <property type="entry name" value="CATALASE"/>
</dbReference>
<keyword evidence="12" id="KW-1185">Reference proteome</keyword>
<keyword evidence="9" id="KW-0732">Signal</keyword>
<evidence type="ECO:0000256" key="1">
    <source>
        <dbReference type="ARBA" id="ARBA00005329"/>
    </source>
</evidence>
<dbReference type="Pfam" id="PF06628">
    <property type="entry name" value="Catalase-rel"/>
    <property type="match status" value="1"/>
</dbReference>
<dbReference type="GO" id="GO:0042744">
    <property type="term" value="P:hydrogen peroxide catabolic process"/>
    <property type="evidence" value="ECO:0007669"/>
    <property type="project" value="UniProtKB-KW"/>
</dbReference>
<dbReference type="PROSITE" id="PS51402">
    <property type="entry name" value="CATALASE_3"/>
    <property type="match status" value="1"/>
</dbReference>